<gene>
    <name evidence="1" type="ORF">GOBAR_AA03949</name>
</gene>
<dbReference type="AlphaFoldDB" id="A0A2P5YM08"/>
<accession>A0A2P5YM08</accession>
<protein>
    <submittedName>
        <fullName evidence="1">Uncharacterized protein</fullName>
    </submittedName>
</protein>
<evidence type="ECO:0000313" key="2">
    <source>
        <dbReference type="Proteomes" id="UP000239757"/>
    </source>
</evidence>
<reference evidence="1 2" key="1">
    <citation type="submission" date="2015-01" db="EMBL/GenBank/DDBJ databases">
        <title>Genome of allotetraploid Gossypium barbadense reveals genomic plasticity and fiber elongation in cotton evolution.</title>
        <authorList>
            <person name="Chen X."/>
            <person name="Liu X."/>
            <person name="Zhao B."/>
            <person name="Zheng H."/>
            <person name="Hu Y."/>
            <person name="Lu G."/>
            <person name="Yang C."/>
            <person name="Chen J."/>
            <person name="Shan C."/>
            <person name="Zhang L."/>
            <person name="Zhou Y."/>
            <person name="Wang L."/>
            <person name="Guo W."/>
            <person name="Bai Y."/>
            <person name="Ruan J."/>
            <person name="Shangguan X."/>
            <person name="Mao Y."/>
            <person name="Jiang J."/>
            <person name="Zhu Y."/>
            <person name="Lei J."/>
            <person name="Kang H."/>
            <person name="Chen S."/>
            <person name="He X."/>
            <person name="Wang R."/>
            <person name="Wang Y."/>
            <person name="Chen J."/>
            <person name="Wang L."/>
            <person name="Yu S."/>
            <person name="Wang B."/>
            <person name="Wei J."/>
            <person name="Song S."/>
            <person name="Lu X."/>
            <person name="Gao Z."/>
            <person name="Gu W."/>
            <person name="Deng X."/>
            <person name="Ma D."/>
            <person name="Wang S."/>
            <person name="Liang W."/>
            <person name="Fang L."/>
            <person name="Cai C."/>
            <person name="Zhu X."/>
            <person name="Zhou B."/>
            <person name="Zhang Y."/>
            <person name="Chen Z."/>
            <person name="Xu S."/>
            <person name="Zhu R."/>
            <person name="Wang S."/>
            <person name="Zhang T."/>
            <person name="Zhao G."/>
        </authorList>
    </citation>
    <scope>NUCLEOTIDE SEQUENCE [LARGE SCALE GENOMIC DNA]</scope>
    <source>
        <strain evidence="2">cv. Xinhai21</strain>
        <tissue evidence="1">Leaf</tissue>
    </source>
</reference>
<evidence type="ECO:0000313" key="1">
    <source>
        <dbReference type="EMBL" id="PPS16626.1"/>
    </source>
</evidence>
<proteinExistence type="predicted"/>
<dbReference type="EMBL" id="KZ663013">
    <property type="protein sequence ID" value="PPS16626.1"/>
    <property type="molecule type" value="Genomic_DNA"/>
</dbReference>
<organism evidence="1 2">
    <name type="scientific">Gossypium barbadense</name>
    <name type="common">Sea Island cotton</name>
    <name type="synonym">Hibiscus barbadensis</name>
    <dbReference type="NCBI Taxonomy" id="3634"/>
    <lineage>
        <taxon>Eukaryota</taxon>
        <taxon>Viridiplantae</taxon>
        <taxon>Streptophyta</taxon>
        <taxon>Embryophyta</taxon>
        <taxon>Tracheophyta</taxon>
        <taxon>Spermatophyta</taxon>
        <taxon>Magnoliopsida</taxon>
        <taxon>eudicotyledons</taxon>
        <taxon>Gunneridae</taxon>
        <taxon>Pentapetalae</taxon>
        <taxon>rosids</taxon>
        <taxon>malvids</taxon>
        <taxon>Malvales</taxon>
        <taxon>Malvaceae</taxon>
        <taxon>Malvoideae</taxon>
        <taxon>Gossypium</taxon>
    </lineage>
</organism>
<name>A0A2P5YM08_GOSBA</name>
<dbReference type="Proteomes" id="UP000239757">
    <property type="component" value="Unassembled WGS sequence"/>
</dbReference>
<sequence length="196" mass="22412">MEGRAKFRCELEVCRLDDLKEEPPRFSRQEGSDHVSNLNLFKNGCLISMVGPEDDAAPFLFFEAGTAVFLPREVDILDARGKSFGSSKVVLWSVHGRGSLSNLVLGKNFALFSHGHVAWPCLLPWCEHGLRHTRVPSRVGWKTYVSRTQFKTSTIYLERAEFGMNYLDCTVWKNAKYRKRDFFIRLKSGNTRVCCV</sequence>